<comment type="similarity">
    <text evidence="1">Belongs to the peptidase A1 family.</text>
</comment>
<evidence type="ECO:0000256" key="2">
    <source>
        <dbReference type="ARBA" id="ARBA00022670"/>
    </source>
</evidence>
<organism evidence="8 9">
    <name type="scientific">Erythroxylum novogranatense</name>
    <dbReference type="NCBI Taxonomy" id="1862640"/>
    <lineage>
        <taxon>Eukaryota</taxon>
        <taxon>Viridiplantae</taxon>
        <taxon>Streptophyta</taxon>
        <taxon>Embryophyta</taxon>
        <taxon>Tracheophyta</taxon>
        <taxon>Spermatophyta</taxon>
        <taxon>Magnoliopsida</taxon>
        <taxon>eudicotyledons</taxon>
        <taxon>Gunneridae</taxon>
        <taxon>Pentapetalae</taxon>
        <taxon>rosids</taxon>
        <taxon>fabids</taxon>
        <taxon>Malpighiales</taxon>
        <taxon>Erythroxylaceae</taxon>
        <taxon>Erythroxylum</taxon>
    </lineage>
</organism>
<keyword evidence="2" id="KW-0645">Protease</keyword>
<dbReference type="Pfam" id="PF14541">
    <property type="entry name" value="TAXi_C"/>
    <property type="match status" value="1"/>
</dbReference>
<dbReference type="GO" id="GO:0006508">
    <property type="term" value="P:proteolysis"/>
    <property type="evidence" value="ECO:0007669"/>
    <property type="project" value="UniProtKB-KW"/>
</dbReference>
<dbReference type="InterPro" id="IPR051708">
    <property type="entry name" value="Plant_Aspart_Prot_A1"/>
</dbReference>
<comment type="caution">
    <text evidence="8">The sequence shown here is derived from an EMBL/GenBank/DDBJ whole genome shotgun (WGS) entry which is preliminary data.</text>
</comment>
<dbReference type="CDD" id="cd05476">
    <property type="entry name" value="pepsin_A_like_plant"/>
    <property type="match status" value="1"/>
</dbReference>
<dbReference type="InterPro" id="IPR021109">
    <property type="entry name" value="Peptidase_aspartic_dom_sf"/>
</dbReference>
<dbReference type="SUPFAM" id="SSF50630">
    <property type="entry name" value="Acid proteases"/>
    <property type="match status" value="1"/>
</dbReference>
<evidence type="ECO:0000313" key="8">
    <source>
        <dbReference type="EMBL" id="KAJ8899972.1"/>
    </source>
</evidence>
<protein>
    <recommendedName>
        <fullName evidence="7">Peptidase A1 domain-containing protein</fullName>
    </recommendedName>
</protein>
<dbReference type="EMBL" id="JAIWQS010000008">
    <property type="protein sequence ID" value="KAJ8899972.1"/>
    <property type="molecule type" value="Genomic_DNA"/>
</dbReference>
<dbReference type="Proteomes" id="UP001159364">
    <property type="component" value="Linkage Group LG08"/>
</dbReference>
<dbReference type="PANTHER" id="PTHR47967:SF36">
    <property type="entry name" value="PEPTIDASE A1 DOMAIN-CONTAINING PROTEIN"/>
    <property type="match status" value="1"/>
</dbReference>
<dbReference type="InterPro" id="IPR033121">
    <property type="entry name" value="PEPTIDASE_A1"/>
</dbReference>
<feature type="active site" evidence="6">
    <location>
        <position position="104"/>
    </location>
</feature>
<proteinExistence type="inferred from homology"/>
<sequence>MATAALLFVSLFSLFYLFLFTTSLSSPTIITLPLYPSTNYPSSDPLLIFHHLSSLSLSRARHLKSPTTHSSSLEDIPLYSRSYGGYSISLSFGTPPQPLKFVMDTGSSLVWFPCTSRYLCSRCNFPNVDLKKIPTFIPKQSSSTKLVGCRNPKCSWIYGPTILSKCNDCGLSSRNCTQTCPPYFVEYALGSTLGFLLSETLDLPELKVSDFLVGCSIFSSRQPEGIAGFGRSVESIPSQLGLRRFAYCLVSRRYDDTPVSSDLILFTGSGKGDTKTEGLHYTPFSKNPNASSAIFQSHYYVPLRKINVGDKHVKIPYSLLVTKPDGNGGTIVDSGTTFTFMERAVFEPVSGEFVKQMANFALATDIQNLTGLSPCFKISGNETVGFPDLVFQFKGGANMKLPLENYIAFVARDVVCLTIVTDNNAIGPGRVHGGPAIILGSFQQQNYYIEYDLEDDRFGFKRHQCA</sequence>
<dbReference type="FunFam" id="2.40.70.10:FF:000120">
    <property type="entry name" value="Aspartic proteinase nepenthesin-2"/>
    <property type="match status" value="1"/>
</dbReference>
<evidence type="ECO:0000256" key="1">
    <source>
        <dbReference type="ARBA" id="ARBA00007447"/>
    </source>
</evidence>
<evidence type="ECO:0000313" key="9">
    <source>
        <dbReference type="Proteomes" id="UP001159364"/>
    </source>
</evidence>
<dbReference type="GO" id="GO:0004190">
    <property type="term" value="F:aspartic-type endopeptidase activity"/>
    <property type="evidence" value="ECO:0007669"/>
    <property type="project" value="UniProtKB-KW"/>
</dbReference>
<dbReference type="GO" id="GO:0005576">
    <property type="term" value="C:extracellular region"/>
    <property type="evidence" value="ECO:0007669"/>
    <property type="project" value="TreeGrafter"/>
</dbReference>
<dbReference type="Pfam" id="PF14543">
    <property type="entry name" value="TAXi_N"/>
    <property type="match status" value="1"/>
</dbReference>
<reference evidence="8 9" key="1">
    <citation type="submission" date="2021-09" db="EMBL/GenBank/DDBJ databases">
        <title>Genomic insights and catalytic innovation underlie evolution of tropane alkaloids biosynthesis.</title>
        <authorList>
            <person name="Wang Y.-J."/>
            <person name="Tian T."/>
            <person name="Huang J.-P."/>
            <person name="Huang S.-X."/>
        </authorList>
    </citation>
    <scope>NUCLEOTIDE SEQUENCE [LARGE SCALE GENOMIC DNA]</scope>
    <source>
        <strain evidence="8">KIB-2018</strain>
        <tissue evidence="8">Leaf</tissue>
    </source>
</reference>
<dbReference type="InterPro" id="IPR032799">
    <property type="entry name" value="TAXi_C"/>
</dbReference>
<keyword evidence="4" id="KW-0378">Hydrolase</keyword>
<dbReference type="PRINTS" id="PR00792">
    <property type="entry name" value="PEPSIN"/>
</dbReference>
<evidence type="ECO:0000256" key="3">
    <source>
        <dbReference type="ARBA" id="ARBA00022750"/>
    </source>
</evidence>
<accession>A0AAV8UF95</accession>
<dbReference type="FunFam" id="2.40.70.10:FF:000034">
    <property type="entry name" value="Aspartyl protease family protein"/>
    <property type="match status" value="1"/>
</dbReference>
<keyword evidence="3" id="KW-0064">Aspartyl protease</keyword>
<evidence type="ECO:0000256" key="5">
    <source>
        <dbReference type="ARBA" id="ARBA00023180"/>
    </source>
</evidence>
<evidence type="ECO:0000259" key="7">
    <source>
        <dbReference type="PROSITE" id="PS51767"/>
    </source>
</evidence>
<evidence type="ECO:0000256" key="4">
    <source>
        <dbReference type="ARBA" id="ARBA00022801"/>
    </source>
</evidence>
<dbReference type="PANTHER" id="PTHR47967">
    <property type="entry name" value="OS07G0603500 PROTEIN-RELATED"/>
    <property type="match status" value="1"/>
</dbReference>
<dbReference type="AlphaFoldDB" id="A0AAV8UF95"/>
<dbReference type="InterPro" id="IPR034161">
    <property type="entry name" value="Pepsin-like_plant"/>
</dbReference>
<gene>
    <name evidence="8" type="ORF">K2173_024083</name>
</gene>
<dbReference type="PROSITE" id="PS51767">
    <property type="entry name" value="PEPTIDASE_A1"/>
    <property type="match status" value="1"/>
</dbReference>
<dbReference type="InterPro" id="IPR001461">
    <property type="entry name" value="Aspartic_peptidase_A1"/>
</dbReference>
<name>A0AAV8UF95_9ROSI</name>
<dbReference type="Gene3D" id="2.40.70.10">
    <property type="entry name" value="Acid Proteases"/>
    <property type="match status" value="2"/>
</dbReference>
<keyword evidence="5" id="KW-0325">Glycoprotein</keyword>
<evidence type="ECO:0000256" key="6">
    <source>
        <dbReference type="PIRSR" id="PIRSR601461-1"/>
    </source>
</evidence>
<feature type="active site" evidence="6">
    <location>
        <position position="333"/>
    </location>
</feature>
<feature type="domain" description="Peptidase A1" evidence="7">
    <location>
        <begin position="86"/>
        <end position="461"/>
    </location>
</feature>
<keyword evidence="9" id="KW-1185">Reference proteome</keyword>
<dbReference type="InterPro" id="IPR032861">
    <property type="entry name" value="TAXi_N"/>
</dbReference>